<accession>A0A2T5J4F3</accession>
<keyword evidence="2" id="KW-1185">Reference proteome</keyword>
<evidence type="ECO:0000313" key="1">
    <source>
        <dbReference type="EMBL" id="PTQ91837.1"/>
    </source>
</evidence>
<evidence type="ECO:0000313" key="2">
    <source>
        <dbReference type="Proteomes" id="UP000244168"/>
    </source>
</evidence>
<dbReference type="OrthoDB" id="576140at2"/>
<dbReference type="RefSeq" id="WP_146166625.1">
    <property type="nucleotide sequence ID" value="NZ_QAOQ01000017.1"/>
</dbReference>
<dbReference type="Pfam" id="PF06067">
    <property type="entry name" value="DUF932"/>
    <property type="match status" value="1"/>
</dbReference>
<reference evidence="1 2" key="1">
    <citation type="submission" date="2018-04" db="EMBL/GenBank/DDBJ databases">
        <title>Genomic Encyclopedia of Archaeal and Bacterial Type Strains, Phase II (KMG-II): from individual species to whole genera.</title>
        <authorList>
            <person name="Goeker M."/>
        </authorList>
    </citation>
    <scope>NUCLEOTIDE SEQUENCE [LARGE SCALE GENOMIC DNA]</scope>
    <source>
        <strain evidence="1 2">DSM 26809</strain>
    </source>
</reference>
<dbReference type="AlphaFoldDB" id="A0A2T5J4F3"/>
<sequence length="221" mass="24546">RFGGRFRETYYSNVVQGARSRAYFLTTSHDGYGSITAAFTPVRVVCNNTLNAAMRNHTNAIKIRHTSGAKERLEVAHKLMGITHKLSDELSGVFNQWAKVRITDTELKKLIQVAMVPNKETAEKLFSGKHEELSSVYTNMVDRVYEYAQSAPSQLQDTTAGTVFGAYNAVTGYFQNVRKFKNGEAKLQSIMEGTGRLRAQAAFNLCAEFAAGLQKGAYLIN</sequence>
<name>A0A2T5J4F3_9SPHI</name>
<feature type="non-terminal residue" evidence="1">
    <location>
        <position position="1"/>
    </location>
</feature>
<dbReference type="EMBL" id="QAOQ01000017">
    <property type="protein sequence ID" value="PTQ91837.1"/>
    <property type="molecule type" value="Genomic_DNA"/>
</dbReference>
<organism evidence="1 2">
    <name type="scientific">Mucilaginibacter yixingensis</name>
    <dbReference type="NCBI Taxonomy" id="1295612"/>
    <lineage>
        <taxon>Bacteria</taxon>
        <taxon>Pseudomonadati</taxon>
        <taxon>Bacteroidota</taxon>
        <taxon>Sphingobacteriia</taxon>
        <taxon>Sphingobacteriales</taxon>
        <taxon>Sphingobacteriaceae</taxon>
        <taxon>Mucilaginibacter</taxon>
    </lineage>
</organism>
<protein>
    <submittedName>
        <fullName evidence="1">Phage/plasmid-like protein (TIGR03299 family)</fullName>
    </submittedName>
</protein>
<comment type="caution">
    <text evidence="1">The sequence shown here is derived from an EMBL/GenBank/DDBJ whole genome shotgun (WGS) entry which is preliminary data.</text>
</comment>
<gene>
    <name evidence="1" type="ORF">C8P68_11710</name>
</gene>
<dbReference type="InterPro" id="IPR026325">
    <property type="entry name" value="DUF932"/>
</dbReference>
<proteinExistence type="predicted"/>
<dbReference type="Proteomes" id="UP000244168">
    <property type="component" value="Unassembled WGS sequence"/>
</dbReference>